<organism evidence="3 4">
    <name type="scientific">Jatropha curcas</name>
    <name type="common">Barbados nut</name>
    <dbReference type="NCBI Taxonomy" id="180498"/>
    <lineage>
        <taxon>Eukaryota</taxon>
        <taxon>Viridiplantae</taxon>
        <taxon>Streptophyta</taxon>
        <taxon>Embryophyta</taxon>
        <taxon>Tracheophyta</taxon>
        <taxon>Spermatophyta</taxon>
        <taxon>Magnoliopsida</taxon>
        <taxon>eudicotyledons</taxon>
        <taxon>Gunneridae</taxon>
        <taxon>Pentapetalae</taxon>
        <taxon>rosids</taxon>
        <taxon>fabids</taxon>
        <taxon>Malpighiales</taxon>
        <taxon>Euphorbiaceae</taxon>
        <taxon>Crotonoideae</taxon>
        <taxon>Jatropheae</taxon>
        <taxon>Jatropha</taxon>
    </lineage>
</organism>
<feature type="domain" description="Alpha/beta hydrolase fold-3" evidence="2">
    <location>
        <begin position="52"/>
        <end position="103"/>
    </location>
</feature>
<dbReference type="SUPFAM" id="SSF53474">
    <property type="entry name" value="alpha/beta-Hydrolases"/>
    <property type="match status" value="1"/>
</dbReference>
<dbReference type="GO" id="GO:0009860">
    <property type="term" value="P:pollen tube growth"/>
    <property type="evidence" value="ECO:0007669"/>
    <property type="project" value="TreeGrafter"/>
</dbReference>
<accession>A0A067K5U4</accession>
<dbReference type="AlphaFoldDB" id="A0A067K5U4"/>
<dbReference type="PANTHER" id="PTHR23024">
    <property type="entry name" value="ARYLACETAMIDE DEACETYLASE"/>
    <property type="match status" value="1"/>
</dbReference>
<name>A0A067K5U4_JATCU</name>
<protein>
    <recommendedName>
        <fullName evidence="2">Alpha/beta hydrolase fold-3 domain-containing protein</fullName>
    </recommendedName>
</protein>
<keyword evidence="4" id="KW-1185">Reference proteome</keyword>
<dbReference type="PANTHER" id="PTHR23024:SF24">
    <property type="entry name" value="ALPHA_BETA HYDROLASE FOLD-3 DOMAIN-CONTAINING PROTEIN"/>
    <property type="match status" value="1"/>
</dbReference>
<proteinExistence type="inferred from homology"/>
<evidence type="ECO:0000313" key="4">
    <source>
        <dbReference type="Proteomes" id="UP000027138"/>
    </source>
</evidence>
<reference evidence="3 4" key="1">
    <citation type="journal article" date="2014" name="PLoS ONE">
        <title>Global Analysis of Gene Expression Profiles in Physic Nut (Jatropha curcas L.) Seedlings Exposed to Salt Stress.</title>
        <authorList>
            <person name="Zhang L."/>
            <person name="Zhang C."/>
            <person name="Wu P."/>
            <person name="Chen Y."/>
            <person name="Li M."/>
            <person name="Jiang H."/>
            <person name="Wu G."/>
        </authorList>
    </citation>
    <scope>NUCLEOTIDE SEQUENCE [LARGE SCALE GENOMIC DNA]</scope>
    <source>
        <strain evidence="4">cv. GZQX0401</strain>
        <tissue evidence="3">Young leaves</tissue>
    </source>
</reference>
<dbReference type="GO" id="GO:0052689">
    <property type="term" value="F:carboxylic ester hydrolase activity"/>
    <property type="evidence" value="ECO:0007669"/>
    <property type="project" value="TreeGrafter"/>
</dbReference>
<dbReference type="InterPro" id="IPR029058">
    <property type="entry name" value="AB_hydrolase_fold"/>
</dbReference>
<dbReference type="InterPro" id="IPR050466">
    <property type="entry name" value="Carboxylest/Gibb_receptor"/>
</dbReference>
<gene>
    <name evidence="3" type="ORF">JCGZ_14821</name>
</gene>
<evidence type="ECO:0000313" key="3">
    <source>
        <dbReference type="EMBL" id="KDP31596.1"/>
    </source>
</evidence>
<dbReference type="EMBL" id="KK914612">
    <property type="protein sequence ID" value="KDP31596.1"/>
    <property type="molecule type" value="Genomic_DNA"/>
</dbReference>
<sequence length="105" mass="11955">MSFFKFRTSSSKKPIKGVKTADITVDKKRNLWFRLYSPNAATTTNGGGLPVIFFIHGGGFTLFAPNSKPYDDFCYRLARKLSAIIICVNYRLLPEHRYPGHCETF</sequence>
<dbReference type="InterPro" id="IPR013094">
    <property type="entry name" value="AB_hydrolase_3"/>
</dbReference>
<evidence type="ECO:0000256" key="1">
    <source>
        <dbReference type="ARBA" id="ARBA00010515"/>
    </source>
</evidence>
<dbReference type="Proteomes" id="UP000027138">
    <property type="component" value="Unassembled WGS sequence"/>
</dbReference>
<evidence type="ECO:0000259" key="2">
    <source>
        <dbReference type="Pfam" id="PF07859"/>
    </source>
</evidence>
<comment type="similarity">
    <text evidence="1">Belongs to the 'GDXG' lipolytic enzyme family.</text>
</comment>
<dbReference type="OrthoDB" id="408631at2759"/>
<dbReference type="Pfam" id="PF07859">
    <property type="entry name" value="Abhydrolase_3"/>
    <property type="match status" value="1"/>
</dbReference>
<dbReference type="Gene3D" id="3.40.50.1820">
    <property type="entry name" value="alpha/beta hydrolase"/>
    <property type="match status" value="1"/>
</dbReference>